<dbReference type="PANTHER" id="PTHR31251">
    <property type="entry name" value="SQUAMOSA PROMOTER-BINDING-LIKE PROTEIN 4"/>
    <property type="match status" value="1"/>
</dbReference>
<accession>A0ABQ8H5R9</accession>
<keyword evidence="2 4" id="KW-0863">Zinc-finger</keyword>
<evidence type="ECO:0000256" key="4">
    <source>
        <dbReference type="PROSITE-ProRule" id="PRU00470"/>
    </source>
</evidence>
<feature type="domain" description="SBP-type" evidence="5">
    <location>
        <begin position="254"/>
        <end position="331"/>
    </location>
</feature>
<dbReference type="PANTHER" id="PTHR31251:SF160">
    <property type="entry name" value="SBP-TYPE DOMAIN-CONTAINING PROTEIN"/>
    <property type="match status" value="1"/>
</dbReference>
<dbReference type="InterPro" id="IPR004333">
    <property type="entry name" value="SBP_dom"/>
</dbReference>
<protein>
    <recommendedName>
        <fullName evidence="5">SBP-type domain-containing protein</fullName>
    </recommendedName>
</protein>
<proteinExistence type="predicted"/>
<sequence length="633" mass="69297">MKGSVATTRRTTTSGQWRPMAKCRGLETCGDDKRLEKWRNRDLGIDIFTNLRLQRRNFVGSIFRFEDVGCVGCAMLSKILLWLLLSGSEGKESVANDSISPTDSFTRSKSSMIGWELKNPWNYGSNMLVSGEQAIESQGFEEFGVQEWIGTRLPNDSIRDTLSSKVGTGSIIDPIKPTPNAFFGEDESSSKLSSSAVDSNSNRDSLLIDLKLGGFTDQRDGHNSKFSLGTPILCSSESSTPPKRMRSAGINSHTAYCQVYGCNKDLSSSKDYHKRHKVCEGHSKTAKVIVNGVEQRFCQQCSRFHLLAEFDDGKRSCRKRLAGHNERRRKPHAGFHSGRNGKLLQSYNGARFEGSTLMTSSFICKDILPSGLVHPEKCGTNNCFRRIKVVNRTDGSPSAISSTNGNMHSKSFFPFYMEKADASFHDSIANTATESIFNLNNARYPHDLGGPNSGSSPLFQDSSLGSEDFTVFDTASTMQGLSGISESGCALSLLSSKSQISSSQLSEIPVTRSLLLTGQNTPYSMCQVSGKLTGVSLQVSTSGVSNKFSPSGVHSVEGSNLGPILISESYDSANFDMSKGIYQGSDFMSAKERFSCEDGATVDLLQLSSQLERVEHQRQSMQVKQENDAFCCL</sequence>
<keyword evidence="7" id="KW-1185">Reference proteome</keyword>
<dbReference type="Pfam" id="PF03110">
    <property type="entry name" value="SBP"/>
    <property type="match status" value="1"/>
</dbReference>
<dbReference type="Proteomes" id="UP000827721">
    <property type="component" value="Unassembled WGS sequence"/>
</dbReference>
<organism evidence="6 7">
    <name type="scientific">Xanthoceras sorbifolium</name>
    <dbReference type="NCBI Taxonomy" id="99658"/>
    <lineage>
        <taxon>Eukaryota</taxon>
        <taxon>Viridiplantae</taxon>
        <taxon>Streptophyta</taxon>
        <taxon>Embryophyta</taxon>
        <taxon>Tracheophyta</taxon>
        <taxon>Spermatophyta</taxon>
        <taxon>Magnoliopsida</taxon>
        <taxon>eudicotyledons</taxon>
        <taxon>Gunneridae</taxon>
        <taxon>Pentapetalae</taxon>
        <taxon>rosids</taxon>
        <taxon>malvids</taxon>
        <taxon>Sapindales</taxon>
        <taxon>Sapindaceae</taxon>
        <taxon>Xanthoceroideae</taxon>
        <taxon>Xanthoceras</taxon>
    </lineage>
</organism>
<reference evidence="6 7" key="1">
    <citation type="submission" date="2021-02" db="EMBL/GenBank/DDBJ databases">
        <title>Plant Genome Project.</title>
        <authorList>
            <person name="Zhang R.-G."/>
        </authorList>
    </citation>
    <scope>NUCLEOTIDE SEQUENCE [LARGE SCALE GENOMIC DNA]</scope>
    <source>
        <tissue evidence="6">Leaves</tissue>
    </source>
</reference>
<dbReference type="SUPFAM" id="SSF103612">
    <property type="entry name" value="SBT domain"/>
    <property type="match status" value="1"/>
</dbReference>
<dbReference type="PROSITE" id="PS51141">
    <property type="entry name" value="ZF_SBP"/>
    <property type="match status" value="1"/>
</dbReference>
<evidence type="ECO:0000313" key="7">
    <source>
        <dbReference type="Proteomes" id="UP000827721"/>
    </source>
</evidence>
<evidence type="ECO:0000256" key="3">
    <source>
        <dbReference type="ARBA" id="ARBA00022833"/>
    </source>
</evidence>
<name>A0ABQ8H5R9_9ROSI</name>
<gene>
    <name evidence="6" type="ORF">JRO89_XS13G0006400</name>
</gene>
<dbReference type="InterPro" id="IPR044817">
    <property type="entry name" value="SBP-like"/>
</dbReference>
<dbReference type="Gene3D" id="4.10.1100.10">
    <property type="entry name" value="Transcription factor, SBP-box domain"/>
    <property type="match status" value="1"/>
</dbReference>
<keyword evidence="3" id="KW-0862">Zinc</keyword>
<comment type="caution">
    <text evidence="6">The sequence shown here is derived from an EMBL/GenBank/DDBJ whole genome shotgun (WGS) entry which is preliminary data.</text>
</comment>
<dbReference type="EMBL" id="JAFEMO010000013">
    <property type="protein sequence ID" value="KAH7549265.1"/>
    <property type="molecule type" value="Genomic_DNA"/>
</dbReference>
<evidence type="ECO:0000259" key="5">
    <source>
        <dbReference type="PROSITE" id="PS51141"/>
    </source>
</evidence>
<dbReference type="InterPro" id="IPR036893">
    <property type="entry name" value="SBP_sf"/>
</dbReference>
<evidence type="ECO:0000256" key="1">
    <source>
        <dbReference type="ARBA" id="ARBA00022723"/>
    </source>
</evidence>
<keyword evidence="1" id="KW-0479">Metal-binding</keyword>
<evidence type="ECO:0000256" key="2">
    <source>
        <dbReference type="ARBA" id="ARBA00022771"/>
    </source>
</evidence>
<evidence type="ECO:0000313" key="6">
    <source>
        <dbReference type="EMBL" id="KAH7549265.1"/>
    </source>
</evidence>